<organism evidence="1 2">
    <name type="scientific">Flavobacterium beibuense F44-8</name>
    <dbReference type="NCBI Taxonomy" id="1406840"/>
    <lineage>
        <taxon>Bacteria</taxon>
        <taxon>Pseudomonadati</taxon>
        <taxon>Bacteroidota</taxon>
        <taxon>Flavobacteriia</taxon>
        <taxon>Flavobacteriales</taxon>
        <taxon>Flavobacteriaceae</taxon>
        <taxon>Flavobacterium</taxon>
    </lineage>
</organism>
<accession>A0A0A2LPP2</accession>
<dbReference type="AlphaFoldDB" id="A0A0A2LPP2"/>
<proteinExistence type="predicted"/>
<keyword evidence="2" id="KW-1185">Reference proteome</keyword>
<dbReference type="eggNOG" id="COG1510">
    <property type="taxonomic scope" value="Bacteria"/>
</dbReference>
<dbReference type="InterPro" id="IPR036390">
    <property type="entry name" value="WH_DNA-bd_sf"/>
</dbReference>
<dbReference type="SUPFAM" id="SSF46785">
    <property type="entry name" value="Winged helix' DNA-binding domain"/>
    <property type="match status" value="1"/>
</dbReference>
<name>A0A0A2LPP2_9FLAO</name>
<evidence type="ECO:0000313" key="2">
    <source>
        <dbReference type="Proteomes" id="UP000030129"/>
    </source>
</evidence>
<gene>
    <name evidence="1" type="ORF">Q763_08730</name>
</gene>
<evidence type="ECO:0000313" key="1">
    <source>
        <dbReference type="EMBL" id="KGO81158.1"/>
    </source>
</evidence>
<evidence type="ECO:0008006" key="3">
    <source>
        <dbReference type="Google" id="ProtNLM"/>
    </source>
</evidence>
<comment type="caution">
    <text evidence="1">The sequence shown here is derived from an EMBL/GenBank/DDBJ whole genome shotgun (WGS) entry which is preliminary data.</text>
</comment>
<dbReference type="InterPro" id="IPR036388">
    <property type="entry name" value="WH-like_DNA-bd_sf"/>
</dbReference>
<dbReference type="STRING" id="1406840.Q763_08730"/>
<dbReference type="Proteomes" id="UP000030129">
    <property type="component" value="Unassembled WGS sequence"/>
</dbReference>
<dbReference type="RefSeq" id="WP_035133223.1">
    <property type="nucleotide sequence ID" value="NZ_JRLV01000008.1"/>
</dbReference>
<dbReference type="Gene3D" id="1.10.10.10">
    <property type="entry name" value="Winged helix-like DNA-binding domain superfamily/Winged helix DNA-binding domain"/>
    <property type="match status" value="1"/>
</dbReference>
<protein>
    <recommendedName>
        <fullName evidence="3">Transcriptional regulator</fullName>
    </recommendedName>
</protein>
<sequence length="172" mass="19833">MSNLSKDRDELVELFGIHFETNYNLPPLAGRILGTLIVDSKQGVTFDTLVEKLSASKSSISTNLNLLLKMGKIVYYTLSGDRKKYFRPAPLSERLEGYVKMVGQEKVLVDKMLKYREATASCPFERFDLMHLQAYKEHVLEIESLFQKTIQQFKEIEKNRLDQFNSSVSNEK</sequence>
<reference evidence="1 2" key="1">
    <citation type="submission" date="2013-09" db="EMBL/GenBank/DDBJ databases">
        <authorList>
            <person name="Zeng Z."/>
            <person name="Chen C."/>
        </authorList>
    </citation>
    <scope>NUCLEOTIDE SEQUENCE [LARGE SCALE GENOMIC DNA]</scope>
    <source>
        <strain evidence="1 2">F44-8</strain>
    </source>
</reference>
<dbReference type="EMBL" id="JRLV01000008">
    <property type="protein sequence ID" value="KGO81158.1"/>
    <property type="molecule type" value="Genomic_DNA"/>
</dbReference>